<organism evidence="1 2">
    <name type="scientific">Mariniblastus fucicola</name>
    <dbReference type="NCBI Taxonomy" id="980251"/>
    <lineage>
        <taxon>Bacteria</taxon>
        <taxon>Pseudomonadati</taxon>
        <taxon>Planctomycetota</taxon>
        <taxon>Planctomycetia</taxon>
        <taxon>Pirellulales</taxon>
        <taxon>Pirellulaceae</taxon>
        <taxon>Mariniblastus</taxon>
    </lineage>
</organism>
<evidence type="ECO:0000313" key="1">
    <source>
        <dbReference type="EMBL" id="QEG24961.1"/>
    </source>
</evidence>
<protein>
    <submittedName>
        <fullName evidence="1">Uncharacterized protein</fullName>
    </submittedName>
</protein>
<evidence type="ECO:0000313" key="2">
    <source>
        <dbReference type="Proteomes" id="UP000322214"/>
    </source>
</evidence>
<dbReference type="Proteomes" id="UP000322214">
    <property type="component" value="Chromosome"/>
</dbReference>
<dbReference type="InterPro" id="IPR006626">
    <property type="entry name" value="PbH1"/>
</dbReference>
<dbReference type="SMART" id="SM00710">
    <property type="entry name" value="PbH1"/>
    <property type="match status" value="11"/>
</dbReference>
<keyword evidence="2" id="KW-1185">Reference proteome</keyword>
<gene>
    <name evidence="1" type="ORF">MFFC18_48840</name>
</gene>
<accession>A0A5B9PR39</accession>
<sequence>MYPMKKLKSSASKTSVSRNRSANKRLAYEGLEHRNLLATFVVNSIIDDVSGVPDGNLTLREAVIAAETNAAFGDAAAGDLDGDRIEFDSSLADQTIVLSNGEFAISDDLRIFGGDRNVTINAGGLDRAFSIDSTEQVVLRGFNITGGMTVGEGGAISITGAGSTTLNELNFTANVAMGAGGGAIVSTANSVAILNSTFDQNIASGASGSGGALLVNSGDVAITNANFMANVANRAGGAIEIVDGSISINESTLGGDTLADGNIAGPAGTAAPGNGGALHVTGSMNTSVVVLNSSVLNNVAASEGGGLWNQSGSSMLVKDSTVSNNIAMGADADTGGGGIFNNGGTTRVRGSVVEGNIANGTSGSGGGFLSTDGLLSIIDTTIISNIANRAGGGIEIIDGDLYVGASTLNSNIAGVLDGSANPGNGGALHVSGTDGTNSSFVDSTIAGNFAAREGGGLWNQSGSSLFVRGSSIVNNEAGGDSADDGGGGIFNNGGTTRVRATDISGNIASGTSGSGGGVFSTDGIFYANESTISANSANRAGGGIEVIDGRVVLLDTMLGGTAEADGNIAGPAGTAAPGNGGGLHVSGASETLTIINGGTVANNVAASEGGGLWNQSGSTMTVDGGTVIEDNVALGAGADNGGGGLFNNGGRLSIKDATIVNNSATGASGSGGGIFSTDGLVTVEDSTISANIANRAGGGVELIDGTFLMFDSILGGAGSGNVAGPEGTAAPGNGGGLHVSGMSGTYVGIDGSIVNDNVAGNEGGGLWIQSGSTLAVRNGTTVGYNTAGLGGGGGLFSNGGTLNVMGSTVVNNNTTGNGGGVKAIAGSTTRIDSTAVGYNSALSGGGFANDSMATVRDSFFANNEATVEGGGIFTDVNGDLDIATTGFFGNTPNDQN</sequence>
<dbReference type="InterPro" id="IPR011050">
    <property type="entry name" value="Pectin_lyase_fold/virulence"/>
</dbReference>
<dbReference type="KEGG" id="mff:MFFC18_48840"/>
<proteinExistence type="predicted"/>
<dbReference type="STRING" id="980251.GCA_001642875_04982"/>
<name>A0A5B9PR39_9BACT</name>
<dbReference type="PANTHER" id="PTHR34720:SF9">
    <property type="entry name" value="BLR4714 PROTEIN"/>
    <property type="match status" value="1"/>
</dbReference>
<dbReference type="AlphaFoldDB" id="A0A5B9PR39"/>
<dbReference type="SUPFAM" id="SSF51126">
    <property type="entry name" value="Pectin lyase-like"/>
    <property type="match status" value="3"/>
</dbReference>
<reference evidence="1 2" key="1">
    <citation type="submission" date="2019-08" db="EMBL/GenBank/DDBJ databases">
        <title>Deep-cultivation of Planctomycetes and their phenomic and genomic characterization uncovers novel biology.</title>
        <authorList>
            <person name="Wiegand S."/>
            <person name="Jogler M."/>
            <person name="Boedeker C."/>
            <person name="Pinto D."/>
            <person name="Vollmers J."/>
            <person name="Rivas-Marin E."/>
            <person name="Kohn T."/>
            <person name="Peeters S.H."/>
            <person name="Heuer A."/>
            <person name="Rast P."/>
            <person name="Oberbeckmann S."/>
            <person name="Bunk B."/>
            <person name="Jeske O."/>
            <person name="Meyerdierks A."/>
            <person name="Storesund J.E."/>
            <person name="Kallscheuer N."/>
            <person name="Luecker S."/>
            <person name="Lage O.M."/>
            <person name="Pohl T."/>
            <person name="Merkel B.J."/>
            <person name="Hornburger P."/>
            <person name="Mueller R.-W."/>
            <person name="Bruemmer F."/>
            <person name="Labrenz M."/>
            <person name="Spormann A.M."/>
            <person name="Op den Camp H."/>
            <person name="Overmann J."/>
            <person name="Amann R."/>
            <person name="Jetten M.S.M."/>
            <person name="Mascher T."/>
            <person name="Medema M.H."/>
            <person name="Devos D.P."/>
            <person name="Kaster A.-K."/>
            <person name="Ovreas L."/>
            <person name="Rohde M."/>
            <person name="Galperin M.Y."/>
            <person name="Jogler C."/>
        </authorList>
    </citation>
    <scope>NUCLEOTIDE SEQUENCE [LARGE SCALE GENOMIC DNA]</scope>
    <source>
        <strain evidence="1 2">FC18</strain>
    </source>
</reference>
<dbReference type="PANTHER" id="PTHR34720">
    <property type="entry name" value="MICROCYSTIN DEPENDENT PROTEIN"/>
    <property type="match status" value="1"/>
</dbReference>
<dbReference type="EMBL" id="CP042912">
    <property type="protein sequence ID" value="QEG24961.1"/>
    <property type="molecule type" value="Genomic_DNA"/>
</dbReference>